<comment type="function">
    <text evidence="1">Assembles around the rod to form the L-ring and probably protects the motor/basal body from shearing forces during rotation.</text>
</comment>
<dbReference type="PANTHER" id="PTHR34933:SF1">
    <property type="entry name" value="FLAGELLAR L-RING PROTEIN"/>
    <property type="match status" value="1"/>
</dbReference>
<dbReference type="PRINTS" id="PR01008">
    <property type="entry name" value="FLGLRINGFLGH"/>
</dbReference>
<evidence type="ECO:0000313" key="10">
    <source>
        <dbReference type="EMBL" id="NNF07720.1"/>
    </source>
</evidence>
<evidence type="ECO:0000256" key="9">
    <source>
        <dbReference type="SAM" id="SignalP"/>
    </source>
</evidence>
<proteinExistence type="inferred from homology"/>
<dbReference type="GO" id="GO:0009279">
    <property type="term" value="C:cell outer membrane"/>
    <property type="evidence" value="ECO:0007669"/>
    <property type="project" value="UniProtKB-SubCell"/>
</dbReference>
<comment type="subcellular location">
    <subcellularLocation>
        <location evidence="2">Bacterial flagellum basal body</location>
    </subcellularLocation>
    <subcellularLocation>
        <location evidence="3">Cell outer membrane</location>
    </subcellularLocation>
</comment>
<name>A0A7Y2EAU3_UNCEI</name>
<evidence type="ECO:0000256" key="4">
    <source>
        <dbReference type="ARBA" id="ARBA00006929"/>
    </source>
</evidence>
<keyword evidence="6" id="KW-0472">Membrane</keyword>
<evidence type="ECO:0000256" key="8">
    <source>
        <dbReference type="ARBA" id="ARBA00023237"/>
    </source>
</evidence>
<keyword evidence="7" id="KW-0975">Bacterial flagellum</keyword>
<dbReference type="PANTHER" id="PTHR34933">
    <property type="entry name" value="FLAGELLAR L-RING PROTEIN"/>
    <property type="match status" value="1"/>
</dbReference>
<comment type="caution">
    <text evidence="10">The sequence shown here is derived from an EMBL/GenBank/DDBJ whole genome shotgun (WGS) entry which is preliminary data.</text>
</comment>
<evidence type="ECO:0000256" key="1">
    <source>
        <dbReference type="ARBA" id="ARBA00002591"/>
    </source>
</evidence>
<evidence type="ECO:0000256" key="7">
    <source>
        <dbReference type="ARBA" id="ARBA00023143"/>
    </source>
</evidence>
<organism evidence="10 11">
    <name type="scientific">Eiseniibacteriota bacterium</name>
    <dbReference type="NCBI Taxonomy" id="2212470"/>
    <lineage>
        <taxon>Bacteria</taxon>
        <taxon>Candidatus Eiseniibacteriota</taxon>
    </lineage>
</organism>
<comment type="similarity">
    <text evidence="4">Belongs to the FlgH family.</text>
</comment>
<evidence type="ECO:0000256" key="2">
    <source>
        <dbReference type="ARBA" id="ARBA00004117"/>
    </source>
</evidence>
<dbReference type="GO" id="GO:0071973">
    <property type="term" value="P:bacterial-type flagellum-dependent cell motility"/>
    <property type="evidence" value="ECO:0007669"/>
    <property type="project" value="InterPro"/>
</dbReference>
<evidence type="ECO:0000256" key="3">
    <source>
        <dbReference type="ARBA" id="ARBA00004442"/>
    </source>
</evidence>
<evidence type="ECO:0008006" key="12">
    <source>
        <dbReference type="Google" id="ProtNLM"/>
    </source>
</evidence>
<keyword evidence="5 9" id="KW-0732">Signal</keyword>
<keyword evidence="8" id="KW-0998">Cell outer membrane</keyword>
<sequence length="186" mass="19786">MKQLGIVFVVALLCVPSLAQAQRAGWLSDAVDLKEGDIVTVVIDEQTEARERVSEVGSSRRGLSTNLSADINGESTFGATSIGTGLNADSRNVGEAGRTGDLFGVVSTRVIEVDENGLATIEGKKMVTIDGRKQEISVTGVVRPEDLSSRNVIQSSRLADASIQYEGVDIQPKKGIFGKILSILWP</sequence>
<dbReference type="Proteomes" id="UP000547674">
    <property type="component" value="Unassembled WGS sequence"/>
</dbReference>
<dbReference type="GO" id="GO:0009427">
    <property type="term" value="C:bacterial-type flagellum basal body, distal rod, L ring"/>
    <property type="evidence" value="ECO:0007669"/>
    <property type="project" value="InterPro"/>
</dbReference>
<feature type="chain" id="PRO_5030861744" description="Basal body L-ring protein" evidence="9">
    <location>
        <begin position="22"/>
        <end position="186"/>
    </location>
</feature>
<protein>
    <recommendedName>
        <fullName evidence="12">Basal body L-ring protein</fullName>
    </recommendedName>
</protein>
<dbReference type="InterPro" id="IPR000527">
    <property type="entry name" value="Flag_Lring"/>
</dbReference>
<dbReference type="AlphaFoldDB" id="A0A7Y2EAU3"/>
<evidence type="ECO:0000256" key="5">
    <source>
        <dbReference type="ARBA" id="ARBA00022729"/>
    </source>
</evidence>
<evidence type="ECO:0000313" key="11">
    <source>
        <dbReference type="Proteomes" id="UP000547674"/>
    </source>
</evidence>
<dbReference type="GO" id="GO:0003774">
    <property type="term" value="F:cytoskeletal motor activity"/>
    <property type="evidence" value="ECO:0007669"/>
    <property type="project" value="InterPro"/>
</dbReference>
<gene>
    <name evidence="10" type="ORF">HKN21_13235</name>
</gene>
<dbReference type="Pfam" id="PF02107">
    <property type="entry name" value="FlgH"/>
    <property type="match status" value="1"/>
</dbReference>
<dbReference type="EMBL" id="JABDJR010000531">
    <property type="protein sequence ID" value="NNF07720.1"/>
    <property type="molecule type" value="Genomic_DNA"/>
</dbReference>
<evidence type="ECO:0000256" key="6">
    <source>
        <dbReference type="ARBA" id="ARBA00023136"/>
    </source>
</evidence>
<feature type="signal peptide" evidence="9">
    <location>
        <begin position="1"/>
        <end position="21"/>
    </location>
</feature>
<accession>A0A7Y2EAU3</accession>
<reference evidence="10 11" key="1">
    <citation type="submission" date="2020-03" db="EMBL/GenBank/DDBJ databases">
        <title>Metabolic flexibility allows generalist bacteria to become dominant in a frequently disturbed ecosystem.</title>
        <authorList>
            <person name="Chen Y.-J."/>
            <person name="Leung P.M."/>
            <person name="Bay S.K."/>
            <person name="Hugenholtz P."/>
            <person name="Kessler A.J."/>
            <person name="Shelley G."/>
            <person name="Waite D.W."/>
            <person name="Cook P.L."/>
            <person name="Greening C."/>
        </authorList>
    </citation>
    <scope>NUCLEOTIDE SEQUENCE [LARGE SCALE GENOMIC DNA]</scope>
    <source>
        <strain evidence="10">SS_bin_28</strain>
    </source>
</reference>